<dbReference type="SMART" id="SM00651">
    <property type="entry name" value="Sm"/>
    <property type="match status" value="1"/>
</dbReference>
<dbReference type="eggNOG" id="KOG3168">
    <property type="taxonomic scope" value="Eukaryota"/>
</dbReference>
<reference evidence="13 14" key="1">
    <citation type="journal article" date="2009" name="Nature">
        <title>Evolution of pathogenicity and sexual reproduction in eight Candida genomes.</title>
        <authorList>
            <person name="Butler G."/>
            <person name="Rasmussen M.D."/>
            <person name="Lin M.F."/>
            <person name="Santos M.A."/>
            <person name="Sakthikumar S."/>
            <person name="Munro C.A."/>
            <person name="Rheinbay E."/>
            <person name="Grabherr M."/>
            <person name="Forche A."/>
            <person name="Reedy J.L."/>
            <person name="Agrafioti I."/>
            <person name="Arnaud M.B."/>
            <person name="Bates S."/>
            <person name="Brown A.J."/>
            <person name="Brunke S."/>
            <person name="Costanzo M.C."/>
            <person name="Fitzpatrick D.A."/>
            <person name="de Groot P.W."/>
            <person name="Harris D."/>
            <person name="Hoyer L.L."/>
            <person name="Hube B."/>
            <person name="Klis F.M."/>
            <person name="Kodira C."/>
            <person name="Lennard N."/>
            <person name="Logue M.E."/>
            <person name="Martin R."/>
            <person name="Neiman A.M."/>
            <person name="Nikolaou E."/>
            <person name="Quail M.A."/>
            <person name="Quinn J."/>
            <person name="Santos M.C."/>
            <person name="Schmitzberger F.F."/>
            <person name="Sherlock G."/>
            <person name="Shah P."/>
            <person name="Silverstein K.A."/>
            <person name="Skrzypek M.S."/>
            <person name="Soll D."/>
            <person name="Staggs R."/>
            <person name="Stansfield I."/>
            <person name="Stumpf M.P."/>
            <person name="Sudbery P.E."/>
            <person name="Srikantha T."/>
            <person name="Zeng Q."/>
            <person name="Berman J."/>
            <person name="Berriman M."/>
            <person name="Heitman J."/>
            <person name="Gow N.A."/>
            <person name="Lorenz M.C."/>
            <person name="Birren B.W."/>
            <person name="Kellis M."/>
            <person name="Cuomo C.A."/>
        </authorList>
    </citation>
    <scope>NUCLEOTIDE SEQUENCE [LARGE SCALE GENOMIC DNA]</scope>
    <source>
        <strain evidence="14">ATCC 6260 / CBS 566 / DSM 6381 / JCM 1539 / NBRC 10279 / NRRL Y-324</strain>
    </source>
</reference>
<dbReference type="InterPro" id="IPR001163">
    <property type="entry name" value="Sm_dom_euk/arc"/>
</dbReference>
<keyword evidence="14" id="KW-1185">Reference proteome</keyword>
<evidence type="ECO:0000256" key="2">
    <source>
        <dbReference type="ARBA" id="ARBA00004496"/>
    </source>
</evidence>
<evidence type="ECO:0000313" key="14">
    <source>
        <dbReference type="Proteomes" id="UP000001997"/>
    </source>
</evidence>
<keyword evidence="9" id="KW-0687">Ribonucleoprotein</keyword>
<dbReference type="GO" id="GO:0005686">
    <property type="term" value="C:U2 snRNP"/>
    <property type="evidence" value="ECO:0007669"/>
    <property type="project" value="TreeGrafter"/>
</dbReference>
<dbReference type="GO" id="GO:0070990">
    <property type="term" value="F:snRNP binding"/>
    <property type="evidence" value="ECO:0007669"/>
    <property type="project" value="TreeGrafter"/>
</dbReference>
<comment type="subcellular location">
    <subcellularLocation>
        <location evidence="2">Cytoplasm</location>
    </subcellularLocation>
    <subcellularLocation>
        <location evidence="1">Nucleus</location>
    </subcellularLocation>
</comment>
<dbReference type="InterPro" id="IPR050914">
    <property type="entry name" value="snRNP_SmB/NAA38-like"/>
</dbReference>
<evidence type="ECO:0000256" key="1">
    <source>
        <dbReference type="ARBA" id="ARBA00004123"/>
    </source>
</evidence>
<dbReference type="SUPFAM" id="SSF50182">
    <property type="entry name" value="Sm-like ribonucleoproteins"/>
    <property type="match status" value="1"/>
</dbReference>
<evidence type="ECO:0000256" key="5">
    <source>
        <dbReference type="ARBA" id="ARBA00022664"/>
    </source>
</evidence>
<dbReference type="PROSITE" id="PS52002">
    <property type="entry name" value="SM"/>
    <property type="match status" value="1"/>
</dbReference>
<dbReference type="CDD" id="cd01717">
    <property type="entry name" value="Sm_B"/>
    <property type="match status" value="1"/>
</dbReference>
<evidence type="ECO:0000256" key="4">
    <source>
        <dbReference type="ARBA" id="ARBA00022490"/>
    </source>
</evidence>
<dbReference type="GO" id="GO:0071004">
    <property type="term" value="C:U2-type prespliceosome"/>
    <property type="evidence" value="ECO:0007669"/>
    <property type="project" value="TreeGrafter"/>
</dbReference>
<feature type="domain" description="Sm" evidence="12">
    <location>
        <begin position="4"/>
        <end position="92"/>
    </location>
</feature>
<keyword evidence="4" id="KW-0963">Cytoplasm</keyword>
<evidence type="ECO:0000313" key="13">
    <source>
        <dbReference type="EMBL" id="EDK40022.1"/>
    </source>
</evidence>
<dbReference type="AlphaFoldDB" id="A5DLG9"/>
<dbReference type="RefSeq" id="XP_001483391.1">
    <property type="nucleotide sequence ID" value="XM_001483341.1"/>
</dbReference>
<evidence type="ECO:0000256" key="10">
    <source>
        <dbReference type="ARBA" id="ARBA00041355"/>
    </source>
</evidence>
<dbReference type="GO" id="GO:0003723">
    <property type="term" value="F:RNA binding"/>
    <property type="evidence" value="ECO:0007669"/>
    <property type="project" value="UniProtKB-KW"/>
</dbReference>
<dbReference type="PANTHER" id="PTHR10701">
    <property type="entry name" value="SMALL NUCLEAR RIBONUCLEOPROTEIN-ASSOCIATED PROTEIN B AND N"/>
    <property type="match status" value="1"/>
</dbReference>
<evidence type="ECO:0000256" key="3">
    <source>
        <dbReference type="ARBA" id="ARBA00009123"/>
    </source>
</evidence>
<feature type="region of interest" description="Disordered" evidence="11">
    <location>
        <begin position="88"/>
        <end position="108"/>
    </location>
</feature>
<gene>
    <name evidence="13" type="ORF">PGUG_04120</name>
</gene>
<dbReference type="InterPro" id="IPR010920">
    <property type="entry name" value="LSM_dom_sf"/>
</dbReference>
<dbReference type="GO" id="GO:0005737">
    <property type="term" value="C:cytoplasm"/>
    <property type="evidence" value="ECO:0007669"/>
    <property type="project" value="UniProtKB-SubCell"/>
</dbReference>
<dbReference type="OMA" id="HDERIMI"/>
<keyword evidence="6" id="KW-0694">RNA-binding</keyword>
<dbReference type="GO" id="GO:0005682">
    <property type="term" value="C:U5 snRNP"/>
    <property type="evidence" value="ECO:0007669"/>
    <property type="project" value="TreeGrafter"/>
</dbReference>
<dbReference type="VEuPathDB" id="FungiDB:PGUG_04120"/>
<dbReference type="GO" id="GO:0005687">
    <property type="term" value="C:U4 snRNP"/>
    <property type="evidence" value="ECO:0007669"/>
    <property type="project" value="TreeGrafter"/>
</dbReference>
<evidence type="ECO:0000256" key="11">
    <source>
        <dbReference type="SAM" id="MobiDB-lite"/>
    </source>
</evidence>
<dbReference type="GO" id="GO:0005685">
    <property type="term" value="C:U1 snRNP"/>
    <property type="evidence" value="ECO:0007669"/>
    <property type="project" value="TreeGrafter"/>
</dbReference>
<dbReference type="OrthoDB" id="2020720at2759"/>
<dbReference type="InterPro" id="IPR047575">
    <property type="entry name" value="Sm"/>
</dbReference>
<organism evidence="13 14">
    <name type="scientific">Meyerozyma guilliermondii (strain ATCC 6260 / CBS 566 / DSM 6381 / JCM 1539 / NBRC 10279 / NRRL Y-324)</name>
    <name type="common">Yeast</name>
    <name type="synonym">Candida guilliermondii</name>
    <dbReference type="NCBI Taxonomy" id="294746"/>
    <lineage>
        <taxon>Eukaryota</taxon>
        <taxon>Fungi</taxon>
        <taxon>Dikarya</taxon>
        <taxon>Ascomycota</taxon>
        <taxon>Saccharomycotina</taxon>
        <taxon>Pichiomycetes</taxon>
        <taxon>Debaryomycetaceae</taxon>
        <taxon>Meyerozyma</taxon>
    </lineage>
</organism>
<comment type="similarity">
    <text evidence="3">Belongs to the snRNP SmB/SmN family.</text>
</comment>
<evidence type="ECO:0000256" key="8">
    <source>
        <dbReference type="ARBA" id="ARBA00023242"/>
    </source>
</evidence>
<dbReference type="HOGENOM" id="CLU_076902_4_2_1"/>
<dbReference type="PANTHER" id="PTHR10701:SF0">
    <property type="entry name" value="SMALL NUCLEAR RIBONUCLEOPROTEIN-ASSOCIATED PROTEIN B"/>
    <property type="match status" value="1"/>
</dbReference>
<dbReference type="GO" id="GO:0000398">
    <property type="term" value="P:mRNA splicing, via spliceosome"/>
    <property type="evidence" value="ECO:0007669"/>
    <property type="project" value="TreeGrafter"/>
</dbReference>
<keyword evidence="7" id="KW-0508">mRNA splicing</keyword>
<dbReference type="STRING" id="294746.A5DLG9"/>
<dbReference type="GO" id="GO:0071013">
    <property type="term" value="C:catalytic step 2 spliceosome"/>
    <property type="evidence" value="ECO:0007669"/>
    <property type="project" value="TreeGrafter"/>
</dbReference>
<protein>
    <recommendedName>
        <fullName evidence="10">Sm protein B</fullName>
    </recommendedName>
</protein>
<evidence type="ECO:0000256" key="6">
    <source>
        <dbReference type="ARBA" id="ARBA00022884"/>
    </source>
</evidence>
<dbReference type="InParanoid" id="A5DLG9"/>
<name>A5DLG9_PICGU</name>
<evidence type="ECO:0000256" key="9">
    <source>
        <dbReference type="ARBA" id="ARBA00023274"/>
    </source>
</evidence>
<proteinExistence type="inferred from homology"/>
<evidence type="ECO:0000259" key="12">
    <source>
        <dbReference type="PROSITE" id="PS52002"/>
    </source>
</evidence>
<sequence length="122" mass="13585">MNVSKKTKMSDLLHYRLRVSSIDGRSFTGELLAFDGHLNLVLANAEEGRFTKKAVQELKKNSAERPTEQKRSLGLVILRGEQIVGLSIESPPPTSVTERLEKGTGTTKAVRPVKVPRGFRRQ</sequence>
<dbReference type="EMBL" id="CH408159">
    <property type="protein sequence ID" value="EDK40022.1"/>
    <property type="molecule type" value="Genomic_DNA"/>
</dbReference>
<dbReference type="FunCoup" id="A5DLG9">
    <property type="interactions" value="382"/>
</dbReference>
<dbReference type="GeneID" id="5125268"/>
<dbReference type="GO" id="GO:0046540">
    <property type="term" value="C:U4/U6 x U5 tri-snRNP complex"/>
    <property type="evidence" value="ECO:0007669"/>
    <property type="project" value="TreeGrafter"/>
</dbReference>
<dbReference type="KEGG" id="pgu:PGUG_04120"/>
<keyword evidence="8" id="KW-0539">Nucleus</keyword>
<dbReference type="Proteomes" id="UP000001997">
    <property type="component" value="Unassembled WGS sequence"/>
</dbReference>
<keyword evidence="5" id="KW-0507">mRNA processing</keyword>
<dbReference type="Pfam" id="PF01423">
    <property type="entry name" value="LSM"/>
    <property type="match status" value="1"/>
</dbReference>
<dbReference type="Gene3D" id="2.30.30.100">
    <property type="match status" value="1"/>
</dbReference>
<evidence type="ECO:0000256" key="7">
    <source>
        <dbReference type="ARBA" id="ARBA00023187"/>
    </source>
</evidence>
<accession>A5DLG9</accession>